<evidence type="ECO:0000313" key="4">
    <source>
        <dbReference type="Proteomes" id="UP000234951"/>
    </source>
</evidence>
<evidence type="ECO:0000313" key="2">
    <source>
        <dbReference type="EMBL" id="PLR85056.1"/>
    </source>
</evidence>
<dbReference type="Pfam" id="PF00534">
    <property type="entry name" value="Glycos_transf_1"/>
    <property type="match status" value="1"/>
</dbReference>
<dbReference type="OrthoDB" id="570545at2"/>
<gene>
    <name evidence="2" type="ORF">CU635_04560</name>
    <name evidence="3" type="ORF">CVD25_00425</name>
</gene>
<keyword evidence="5" id="KW-1185">Reference proteome</keyword>
<proteinExistence type="predicted"/>
<reference evidence="3 5" key="2">
    <citation type="submission" date="2017-12" db="EMBL/GenBank/DDBJ databases">
        <title>Comparative Functional Genomics of Dry Heat Resistant strains isolated from the Viking Spacecraft.</title>
        <authorList>
            <person name="Seuylemezian A."/>
            <person name="Cooper K."/>
            <person name="Vaishampayan P."/>
        </authorList>
    </citation>
    <scope>NUCLEOTIDE SEQUENCE [LARGE SCALE GENOMIC DNA]</scope>
    <source>
        <strain evidence="3 5">ATCC 29669</strain>
    </source>
</reference>
<sequence length="387" mass="45071">MKVIFLSNYLTHHQIPFSEEMYNMPNVDYYFVATSIMPDDRVTLGYTVYKSEDYPFLISYNNKNYEYIEKLIDDSDLVIIGSAPYKLIKKRLKNNKLTFAYSERLFKNFKSFLSIMLKGNFLKLYYLPSKKSMTYMLCSSAFTASDLSKICSYKNKVYKWGYFTEHISYNTEELMQKKKKDRIKILWAGRMLKWKHPEMAVKTAVRLKKDGYNFNLDIIGTGEEEYLIKKLIKQYNLDDCITLLGAMSPKEVREHMENSNIFLVTSDFNEGWGAVLNESMNSGCAVIASHGIGSVPFLVKDGENGLIFRNRDINSLYKKVKYLFDNPTKIEELGNSAYKTINDQWNAKVAAERLIILAQQLLVNKDYYGIKDGPCSKAYILDNNWYR</sequence>
<dbReference type="EMBL" id="PGVA01000008">
    <property type="protein sequence ID" value="PLR85056.1"/>
    <property type="molecule type" value="Genomic_DNA"/>
</dbReference>
<dbReference type="AlphaFoldDB" id="A0A2N5GQA1"/>
<dbReference type="GO" id="GO:0016757">
    <property type="term" value="F:glycosyltransferase activity"/>
    <property type="evidence" value="ECO:0007669"/>
    <property type="project" value="InterPro"/>
</dbReference>
<dbReference type="SUPFAM" id="SSF53756">
    <property type="entry name" value="UDP-Glycosyltransferase/glycogen phosphorylase"/>
    <property type="match status" value="1"/>
</dbReference>
<dbReference type="EMBL" id="PGVD01000001">
    <property type="protein sequence ID" value="PLS00946.1"/>
    <property type="molecule type" value="Genomic_DNA"/>
</dbReference>
<dbReference type="Gene3D" id="3.40.50.2000">
    <property type="entry name" value="Glycogen Phosphorylase B"/>
    <property type="match status" value="2"/>
</dbReference>
<organism evidence="2 4">
    <name type="scientific">Bacillus canaveralius</name>
    <dbReference type="NCBI Taxonomy" id="1403243"/>
    <lineage>
        <taxon>Bacteria</taxon>
        <taxon>Bacillati</taxon>
        <taxon>Bacillota</taxon>
        <taxon>Bacilli</taxon>
        <taxon>Bacillales</taxon>
        <taxon>Bacillaceae</taxon>
        <taxon>Bacillus</taxon>
    </lineage>
</organism>
<name>A0A2N5GQA1_9BACI</name>
<dbReference type="Proteomes" id="UP000235114">
    <property type="component" value="Unassembled WGS sequence"/>
</dbReference>
<dbReference type="PANTHER" id="PTHR12526">
    <property type="entry name" value="GLYCOSYLTRANSFERASE"/>
    <property type="match status" value="1"/>
</dbReference>
<evidence type="ECO:0000313" key="5">
    <source>
        <dbReference type="Proteomes" id="UP000235114"/>
    </source>
</evidence>
<comment type="caution">
    <text evidence="2">The sequence shown here is derived from an EMBL/GenBank/DDBJ whole genome shotgun (WGS) entry which is preliminary data.</text>
</comment>
<accession>A0A2N5GQA1</accession>
<dbReference type="CDD" id="cd03801">
    <property type="entry name" value="GT4_PimA-like"/>
    <property type="match status" value="1"/>
</dbReference>
<dbReference type="InterPro" id="IPR001296">
    <property type="entry name" value="Glyco_trans_1"/>
</dbReference>
<dbReference type="PANTHER" id="PTHR12526:SF627">
    <property type="entry name" value="D-RHAMNOSYLTRANSFERASE WBPZ"/>
    <property type="match status" value="1"/>
</dbReference>
<evidence type="ECO:0000259" key="1">
    <source>
        <dbReference type="Pfam" id="PF00534"/>
    </source>
</evidence>
<feature type="domain" description="Glycosyl transferase family 1" evidence="1">
    <location>
        <begin position="177"/>
        <end position="339"/>
    </location>
</feature>
<reference evidence="2 4" key="1">
    <citation type="submission" date="2017-11" db="EMBL/GenBank/DDBJ databases">
        <title>Comparitive Functional Genomics of Dry Heat Resistant strains isolated from the Viking Spacecraft.</title>
        <authorList>
            <person name="Seuylemezian A."/>
            <person name="Cooper K."/>
            <person name="Vaishampayan P."/>
        </authorList>
    </citation>
    <scope>NUCLEOTIDE SEQUENCE [LARGE SCALE GENOMIC DNA]</scope>
    <source>
        <strain evidence="2 4">M4.6</strain>
    </source>
</reference>
<dbReference type="RefSeq" id="WP_101575998.1">
    <property type="nucleotide sequence ID" value="NZ_PGVA01000008.1"/>
</dbReference>
<protein>
    <recommendedName>
        <fullName evidence="1">Glycosyl transferase family 1 domain-containing protein</fullName>
    </recommendedName>
</protein>
<dbReference type="Proteomes" id="UP000234951">
    <property type="component" value="Unassembled WGS sequence"/>
</dbReference>
<evidence type="ECO:0000313" key="3">
    <source>
        <dbReference type="EMBL" id="PLS00946.1"/>
    </source>
</evidence>